<dbReference type="GO" id="GO:0071949">
    <property type="term" value="F:FAD binding"/>
    <property type="evidence" value="ECO:0007669"/>
    <property type="project" value="InterPro"/>
</dbReference>
<dbReference type="Gene3D" id="1.10.45.10">
    <property type="entry name" value="Vanillyl-alcohol Oxidase, Chain A, domain 4"/>
    <property type="match status" value="1"/>
</dbReference>
<dbReference type="AlphaFoldDB" id="A0A2N6SVL2"/>
<evidence type="ECO:0000256" key="1">
    <source>
        <dbReference type="ARBA" id="ARBA00023002"/>
    </source>
</evidence>
<dbReference type="InterPro" id="IPR016169">
    <property type="entry name" value="FAD-bd_PCMH_sub2"/>
</dbReference>
<dbReference type="Gene3D" id="3.30.70.2520">
    <property type="match status" value="1"/>
</dbReference>
<dbReference type="InterPro" id="IPR016166">
    <property type="entry name" value="FAD-bd_PCMH"/>
</dbReference>
<feature type="domain" description="FAD-binding PCMH-type" evidence="2">
    <location>
        <begin position="25"/>
        <end position="198"/>
    </location>
</feature>
<dbReference type="Pfam" id="PF04030">
    <property type="entry name" value="ALO"/>
    <property type="match status" value="1"/>
</dbReference>
<dbReference type="GO" id="GO:0003885">
    <property type="term" value="F:D-arabinono-1,4-lactone oxidase activity"/>
    <property type="evidence" value="ECO:0007669"/>
    <property type="project" value="InterPro"/>
</dbReference>
<sequence>MGHLPRKGTDLLVNAKPWSNWSGTQTCVPGTVHQPADSEEVGRIVRDAAASGSTVRPLGAGHSFTPVAVTDGHRVQLDKMAGFVGADADAGTVTLRAGTRLRDVPGILRPRGLALANQGDVDPQSLAGAVSTGTHGTGLGFTGFAGMVRGFRIVGADGEEVHAHEGAPGVAGELFRLARLGMGAFGVVTELTMDGVPAFRLAADEHPEDFDEVRRTFPERVAAVDHMEFYWFPGTDVALVKENTRLPGIEDMESAHDPGLLGRAGDFLTDEVINNAGLLAMCEAAKAAPRLTRKLNAFAAKTVSTRRYVDEAHEVFVSPRRVRFSEMEYAVPLETLPEVLDEVRRTIDRHRAWVSFPLEIRAAKGDDVALSTAYGRDSAYIAVHRYHRESYRDYYGLLEPIFLAAGGRPHWGKLHTLGAGQLRERYPLFDDAADLRRRVDPDGVFLNDHLRQLFGE</sequence>
<dbReference type="InterPro" id="IPR036318">
    <property type="entry name" value="FAD-bd_PCMH-like_sf"/>
</dbReference>
<gene>
    <name evidence="3" type="ORF">CJ204_12765</name>
</gene>
<dbReference type="SUPFAM" id="SSF56176">
    <property type="entry name" value="FAD-binding/transporter-associated domain-like"/>
    <property type="match status" value="1"/>
</dbReference>
<dbReference type="Proteomes" id="UP000235363">
    <property type="component" value="Unassembled WGS sequence"/>
</dbReference>
<evidence type="ECO:0000313" key="3">
    <source>
        <dbReference type="EMBL" id="PMC61113.1"/>
    </source>
</evidence>
<organism evidence="3 4">
    <name type="scientific">Corynebacterium xerosis</name>
    <dbReference type="NCBI Taxonomy" id="1725"/>
    <lineage>
        <taxon>Bacteria</taxon>
        <taxon>Bacillati</taxon>
        <taxon>Actinomycetota</taxon>
        <taxon>Actinomycetes</taxon>
        <taxon>Mycobacteriales</taxon>
        <taxon>Corynebacteriaceae</taxon>
        <taxon>Corynebacterium</taxon>
    </lineage>
</organism>
<protein>
    <submittedName>
        <fullName evidence="3">FAD-dependent oxidoreductase</fullName>
    </submittedName>
</protein>
<dbReference type="PROSITE" id="PS51387">
    <property type="entry name" value="FAD_PCMH"/>
    <property type="match status" value="1"/>
</dbReference>
<dbReference type="InterPro" id="IPR007173">
    <property type="entry name" value="ALO_C"/>
</dbReference>
<proteinExistence type="predicted"/>
<dbReference type="NCBIfam" id="TIGR01679">
    <property type="entry name" value="bact_FAD_ox"/>
    <property type="match status" value="1"/>
</dbReference>
<dbReference type="InterPro" id="IPR006094">
    <property type="entry name" value="Oxid_FAD_bind_N"/>
</dbReference>
<dbReference type="InterPro" id="IPR016171">
    <property type="entry name" value="Vanillyl_alc_oxidase_C-sub2"/>
</dbReference>
<dbReference type="InterPro" id="IPR016167">
    <property type="entry name" value="FAD-bd_PCMH_sub1"/>
</dbReference>
<dbReference type="GO" id="GO:0016020">
    <property type="term" value="C:membrane"/>
    <property type="evidence" value="ECO:0007669"/>
    <property type="project" value="InterPro"/>
</dbReference>
<dbReference type="Gene3D" id="3.30.465.10">
    <property type="match status" value="1"/>
</dbReference>
<comment type="caution">
    <text evidence="3">The sequence shown here is derived from an EMBL/GenBank/DDBJ whole genome shotgun (WGS) entry which is preliminary data.</text>
</comment>
<dbReference type="PIRSF" id="PIRSF000136">
    <property type="entry name" value="LGO_GLO"/>
    <property type="match status" value="1"/>
</dbReference>
<accession>A0A2N6SVL2</accession>
<dbReference type="EMBL" id="PNHF01000046">
    <property type="protein sequence ID" value="PMC61113.1"/>
    <property type="molecule type" value="Genomic_DNA"/>
</dbReference>
<dbReference type="STRING" id="1725.WU86_12020"/>
<dbReference type="Pfam" id="PF01565">
    <property type="entry name" value="FAD_binding_4"/>
    <property type="match status" value="1"/>
</dbReference>
<dbReference type="PANTHER" id="PTHR43762">
    <property type="entry name" value="L-GULONOLACTONE OXIDASE"/>
    <property type="match status" value="1"/>
</dbReference>
<keyword evidence="1" id="KW-0560">Oxidoreductase</keyword>
<dbReference type="InterPro" id="IPR010031">
    <property type="entry name" value="FAD_lactone_oxidase-like"/>
</dbReference>
<name>A0A2N6SVL2_9CORY</name>
<reference evidence="3 4" key="1">
    <citation type="submission" date="2017-09" db="EMBL/GenBank/DDBJ databases">
        <title>Bacterial strain isolated from the female urinary microbiota.</title>
        <authorList>
            <person name="Thomas-White K."/>
            <person name="Kumar N."/>
            <person name="Forster S."/>
            <person name="Putonti C."/>
            <person name="Lawley T."/>
            <person name="Wolfe A.J."/>
        </authorList>
    </citation>
    <scope>NUCLEOTIDE SEQUENCE [LARGE SCALE GENOMIC DNA]</scope>
    <source>
        <strain evidence="3 4">UMB0908</strain>
    </source>
</reference>
<evidence type="ECO:0000313" key="4">
    <source>
        <dbReference type="Proteomes" id="UP000235363"/>
    </source>
</evidence>
<evidence type="ECO:0000259" key="2">
    <source>
        <dbReference type="PROSITE" id="PS51387"/>
    </source>
</evidence>
<dbReference type="PANTHER" id="PTHR43762:SF1">
    <property type="entry name" value="D-ARABINONO-1,4-LACTONE OXIDASE"/>
    <property type="match status" value="1"/>
</dbReference>
<dbReference type="Gene3D" id="3.30.43.10">
    <property type="entry name" value="Uridine Diphospho-n-acetylenolpyruvylglucosamine Reductase, domain 2"/>
    <property type="match status" value="1"/>
</dbReference>